<dbReference type="Pfam" id="PF08530">
    <property type="entry name" value="PepX_C"/>
    <property type="match status" value="1"/>
</dbReference>
<reference evidence="3 4" key="1">
    <citation type="submission" date="2023-06" db="EMBL/GenBank/DDBJ databases">
        <title>Draft genome sequence of Novosphingobium sp. strain IK01.</title>
        <authorList>
            <person name="Hatamoto M."/>
            <person name="Ikarashi T."/>
            <person name="Yamaguchi T."/>
        </authorList>
    </citation>
    <scope>NUCLEOTIDE SEQUENCE [LARGE SCALE GENOMIC DNA]</scope>
    <source>
        <strain evidence="3 4">IK01</strain>
    </source>
</reference>
<dbReference type="PANTHER" id="PTHR43056:SF10">
    <property type="entry name" value="COCE_NOND FAMILY, PUTATIVE (AFU_ORTHOLOGUE AFUA_7G00600)-RELATED"/>
    <property type="match status" value="1"/>
</dbReference>
<dbReference type="InterPro" id="IPR005674">
    <property type="entry name" value="CocE/Ser_esterase"/>
</dbReference>
<dbReference type="InterPro" id="IPR013736">
    <property type="entry name" value="Xaa-Pro_dipept_C"/>
</dbReference>
<evidence type="ECO:0000256" key="1">
    <source>
        <dbReference type="ARBA" id="ARBA00022801"/>
    </source>
</evidence>
<organism evidence="3 4">
    <name type="scientific">Novosphingobium pituita</name>
    <dbReference type="NCBI Taxonomy" id="3056842"/>
    <lineage>
        <taxon>Bacteria</taxon>
        <taxon>Pseudomonadati</taxon>
        <taxon>Pseudomonadota</taxon>
        <taxon>Alphaproteobacteria</taxon>
        <taxon>Sphingomonadales</taxon>
        <taxon>Sphingomonadaceae</taxon>
        <taxon>Novosphingobium</taxon>
    </lineage>
</organism>
<dbReference type="Proteomes" id="UP001187221">
    <property type="component" value="Unassembled WGS sequence"/>
</dbReference>
<keyword evidence="1 3" id="KW-0378">Hydrolase</keyword>
<dbReference type="Pfam" id="PF02129">
    <property type="entry name" value="Peptidase_S15"/>
    <property type="match status" value="1"/>
</dbReference>
<dbReference type="Gene3D" id="1.10.3020.10">
    <property type="entry name" value="alpha-amino acid ester hydrolase ( Helical cap domain)"/>
    <property type="match status" value="1"/>
</dbReference>
<dbReference type="SMART" id="SM00939">
    <property type="entry name" value="PepX_C"/>
    <property type="match status" value="1"/>
</dbReference>
<dbReference type="InterPro" id="IPR000383">
    <property type="entry name" value="Xaa-Pro-like_dom"/>
</dbReference>
<proteinExistence type="predicted"/>
<dbReference type="EMBL" id="BTFW01000001">
    <property type="protein sequence ID" value="GMM62399.1"/>
    <property type="molecule type" value="Genomic_DNA"/>
</dbReference>
<gene>
    <name evidence="3" type="ORF">NUTIK01_31760</name>
</gene>
<dbReference type="InterPro" id="IPR029058">
    <property type="entry name" value="AB_hydrolase_fold"/>
</dbReference>
<comment type="caution">
    <text evidence="3">The sequence shown here is derived from an EMBL/GenBank/DDBJ whole genome shotgun (WGS) entry which is preliminary data.</text>
</comment>
<dbReference type="GO" id="GO:0016787">
    <property type="term" value="F:hydrolase activity"/>
    <property type="evidence" value="ECO:0007669"/>
    <property type="project" value="UniProtKB-KW"/>
</dbReference>
<dbReference type="Gene3D" id="2.60.120.260">
    <property type="entry name" value="Galactose-binding domain-like"/>
    <property type="match status" value="1"/>
</dbReference>
<evidence type="ECO:0000313" key="3">
    <source>
        <dbReference type="EMBL" id="GMM62399.1"/>
    </source>
</evidence>
<dbReference type="Gene3D" id="3.40.50.1820">
    <property type="entry name" value="alpha/beta hydrolase"/>
    <property type="match status" value="1"/>
</dbReference>
<feature type="domain" description="Xaa-Pro dipeptidyl-peptidase C-terminal" evidence="2">
    <location>
        <begin position="299"/>
        <end position="556"/>
    </location>
</feature>
<dbReference type="SUPFAM" id="SSF49785">
    <property type="entry name" value="Galactose-binding domain-like"/>
    <property type="match status" value="1"/>
</dbReference>
<protein>
    <submittedName>
        <fullName evidence="3">CocE/NonD family hydrolase</fullName>
    </submittedName>
</protein>
<accession>A0ABQ6PCV7</accession>
<dbReference type="PANTHER" id="PTHR43056">
    <property type="entry name" value="PEPTIDASE S9 PROLYL OLIGOPEPTIDASE"/>
    <property type="match status" value="1"/>
</dbReference>
<name>A0ABQ6PCV7_9SPHN</name>
<dbReference type="InterPro" id="IPR050585">
    <property type="entry name" value="Xaa-Pro_dipeptidyl-ppase/CocE"/>
</dbReference>
<dbReference type="InterPro" id="IPR008979">
    <property type="entry name" value="Galactose-bd-like_sf"/>
</dbReference>
<keyword evidence="4" id="KW-1185">Reference proteome</keyword>
<evidence type="ECO:0000259" key="2">
    <source>
        <dbReference type="SMART" id="SM00939"/>
    </source>
</evidence>
<dbReference type="NCBIfam" id="TIGR00976">
    <property type="entry name" value="CocE_NonD"/>
    <property type="match status" value="1"/>
</dbReference>
<dbReference type="SUPFAM" id="SSF53474">
    <property type="entry name" value="alpha/beta-Hydrolases"/>
    <property type="match status" value="1"/>
</dbReference>
<evidence type="ECO:0000313" key="4">
    <source>
        <dbReference type="Proteomes" id="UP001187221"/>
    </source>
</evidence>
<sequence length="682" mass="75117">MISPSESLPLMSGPVPVPVTVEEHLWIEMPDGCRLGARLWLPEGALETPVPAILEYIPYRKRDGTRGRDEPMHGYYAQHGYAAIRVDMRGSGESDGYLADEYLPLEQDDALAVIAWIAAQPWCNGKVGMQGKSWSGFNSLQVAARRPEALKAVITTFFTDNRYTDDIHYMGGCLLNDNLWWGGIMLAYQARPLDPAIVGEGWREAWLDRLAHMPFFPALWLAHQRYDAYWQHGSVCTDYGAIACPVLAVGGWADSYTNAVPRLIANLAVPSRGIIGPWGHIYPHDGVPGPAIGFLQEAVRWWDHWLKGEDTGVMDDPKLRAYVEDAVRPEGTRTMMPGRWVGLDQWPSDELAPRVLHLGGEGRLADAPGKPGVLSICSPQSHGRAGGEWMGAGCAGEHATDQRLDDGGALVFETDVLDAPLSVLGTVRAHLRLSADQPVAHCVLRLSDVAPDGTATRVTYQVFNLTHRHSHENPEPLVPGEAFDVAIDLNVCGHRFPAGHRMRLAVATTYWPLIWPTPARVTLALDAAASRLELPVLPEDHPTITMLPPAHGPRTPITQIGEGTVARTSTVDHVTGLQTYVTEAAGGVFGEGILRFDETGTEIAHDLRRELTIHDDDPLSARYVLTQTIAMGREGWRTRADVRVAMRSDATHFHLEGELVAYENDEPVAQREWVETIARDMM</sequence>